<name>A0AAV4KGV3_9ACTN</name>
<comment type="caution">
    <text evidence="2">The sequence shown here is derived from an EMBL/GenBank/DDBJ whole genome shotgun (WGS) entry which is preliminary data.</text>
</comment>
<protein>
    <submittedName>
        <fullName evidence="2">Uncharacterized protein</fullName>
    </submittedName>
</protein>
<feature type="compositionally biased region" description="Polar residues" evidence="1">
    <location>
        <begin position="57"/>
        <end position="70"/>
    </location>
</feature>
<organism evidence="2 3">
    <name type="scientific">Streptomyces cinereoruber</name>
    <dbReference type="NCBI Taxonomy" id="67260"/>
    <lineage>
        <taxon>Bacteria</taxon>
        <taxon>Bacillati</taxon>
        <taxon>Actinomycetota</taxon>
        <taxon>Actinomycetes</taxon>
        <taxon>Kitasatosporales</taxon>
        <taxon>Streptomycetaceae</taxon>
        <taxon>Streptomyces</taxon>
    </lineage>
</organism>
<feature type="compositionally biased region" description="Basic and acidic residues" evidence="1">
    <location>
        <begin position="26"/>
        <end position="38"/>
    </location>
</feature>
<accession>A0AAV4KGV3</accession>
<dbReference type="Gene3D" id="3.40.50.1580">
    <property type="entry name" value="Nucleoside phosphorylase domain"/>
    <property type="match status" value="1"/>
</dbReference>
<gene>
    <name evidence="2" type="ORF">GCM10010497_15170</name>
</gene>
<dbReference type="GO" id="GO:0003824">
    <property type="term" value="F:catalytic activity"/>
    <property type="evidence" value="ECO:0007669"/>
    <property type="project" value="InterPro"/>
</dbReference>
<dbReference type="GO" id="GO:0009116">
    <property type="term" value="P:nucleoside metabolic process"/>
    <property type="evidence" value="ECO:0007669"/>
    <property type="project" value="InterPro"/>
</dbReference>
<proteinExistence type="predicted"/>
<feature type="region of interest" description="Disordered" evidence="1">
    <location>
        <begin position="24"/>
        <end position="72"/>
    </location>
</feature>
<dbReference type="Proteomes" id="UP000642014">
    <property type="component" value="Unassembled WGS sequence"/>
</dbReference>
<evidence type="ECO:0000256" key="1">
    <source>
        <dbReference type="SAM" id="MobiDB-lite"/>
    </source>
</evidence>
<dbReference type="EMBL" id="BMSJ01000002">
    <property type="protein sequence ID" value="GGR13973.1"/>
    <property type="molecule type" value="Genomic_DNA"/>
</dbReference>
<sequence length="186" mass="19566">MCRVRLRGQAVGHVRAYARTAGCRTEAGDRRPEADREVAQPCARGSSAASPSREGVSCQSVRTDRSSGSSDLRPDIAVLTALPVERQGFLAALGPRTVHRWHGQDVHLADVAGERVLVPPAGMGDVGMAALARRVLGGWKRAACGEAPAHFGPAFSGEKVLADARTVTGLRTTWSKAVLRPAGQAP</sequence>
<reference evidence="2 3" key="1">
    <citation type="journal article" date="2014" name="Int. J. Syst. Evol. Microbiol.">
        <title>Complete genome sequence of Corynebacterium casei LMG S-19264T (=DSM 44701T), isolated from a smear-ripened cheese.</title>
        <authorList>
            <consortium name="US DOE Joint Genome Institute (JGI-PGF)"/>
            <person name="Walter F."/>
            <person name="Albersmeier A."/>
            <person name="Kalinowski J."/>
            <person name="Ruckert C."/>
        </authorList>
    </citation>
    <scope>NUCLEOTIDE SEQUENCE [LARGE SCALE GENOMIC DNA]</scope>
    <source>
        <strain evidence="2 3">JCM 4205</strain>
    </source>
</reference>
<dbReference type="AlphaFoldDB" id="A0AAV4KGV3"/>
<evidence type="ECO:0000313" key="2">
    <source>
        <dbReference type="EMBL" id="GGR13973.1"/>
    </source>
</evidence>
<dbReference type="InterPro" id="IPR035994">
    <property type="entry name" value="Nucleoside_phosphorylase_sf"/>
</dbReference>
<evidence type="ECO:0000313" key="3">
    <source>
        <dbReference type="Proteomes" id="UP000642014"/>
    </source>
</evidence>